<evidence type="ECO:0000313" key="8">
    <source>
        <dbReference type="Proteomes" id="UP000192610"/>
    </source>
</evidence>
<dbReference type="Gene3D" id="3.40.50.300">
    <property type="entry name" value="P-loop containing nucleotide triphosphate hydrolases"/>
    <property type="match status" value="2"/>
</dbReference>
<dbReference type="InterPro" id="IPR050130">
    <property type="entry name" value="ClpA_ClpB"/>
</dbReference>
<evidence type="ECO:0000256" key="3">
    <source>
        <dbReference type="ARBA" id="ARBA00022840"/>
    </source>
</evidence>
<dbReference type="SMART" id="SM00382">
    <property type="entry name" value="AAA"/>
    <property type="match status" value="2"/>
</dbReference>
<evidence type="ECO:0000256" key="1">
    <source>
        <dbReference type="ARBA" id="ARBA00022737"/>
    </source>
</evidence>
<dbReference type="InterPro" id="IPR003959">
    <property type="entry name" value="ATPase_AAA_core"/>
</dbReference>
<feature type="domain" description="Clp ATPase C-terminal" evidence="6">
    <location>
        <begin position="729"/>
        <end position="819"/>
    </location>
</feature>
<evidence type="ECO:0000259" key="5">
    <source>
        <dbReference type="SMART" id="SM00382"/>
    </source>
</evidence>
<dbReference type="PRINTS" id="PR00300">
    <property type="entry name" value="CLPPROTEASEA"/>
</dbReference>
<dbReference type="EMBL" id="LVXG01000034">
    <property type="protein sequence ID" value="OQP44687.1"/>
    <property type="molecule type" value="Genomic_DNA"/>
</dbReference>
<keyword evidence="3" id="KW-0067">ATP-binding</keyword>
<dbReference type="InterPro" id="IPR003593">
    <property type="entry name" value="AAA+_ATPase"/>
</dbReference>
<proteinExistence type="predicted"/>
<dbReference type="CDD" id="cd19499">
    <property type="entry name" value="RecA-like_ClpB_Hsp104-like"/>
    <property type="match status" value="1"/>
</dbReference>
<sequence>MTETLLGTPISDSFKKMNHIAQAIARENMHPHIAPPHLLKALLHKDAGLQSLLKQLDKDIYYLEEWAEVRMESLPKATRLDDTLTADEPVKAVMEEADTIRVMTGSDELENLHVLAALSTPGVGFSYEQLKTFPIQRQELLLQSIADNTLNKITGIGNTNGTAKPANHQALLKYCTHKNERAKAGRIDPITGRDKEIRAMAEILGRRSKPNVLIIGEPGVGKSALVDGFTLAIEEKKVPRFLEHAQVFELDNGALAAGASYKGEVEERLKNIIQEVKQFDKAILFIDEMHVLMDKQGAMAGAANLLKPELARGELTVIGATTLEEYRKHIEKDEAFARRFDVIQVEEPDVATTFRMMQTIMPHYSKHHAISIEDDTLQDAIRLAKRYVKDRRLPDAAIDLADHAMAALRLVRDTGKQVVADMKLVFDAMQKDSVTIDDWKWHYSQLRNKISPILWAAVEAETDPIQMKDAGEIINYLNHAYVALSQMATDERLMLNQSDVAAIVAHKTGIPIGKVQAQEKERLLKMEEILKQRVVGQDHAIRSVSEAILESRAGLGKAGQPIGSFFFLGPTGTGKTELAKALADFLFQDESSMIRFDMSEFKEEHSAALLIGAPPGYVGYEEGGLLINKIRQQPYSVVLFDEIEKAHQSVFDIFLQIMDEGKLHDKLGKEGDFSNALIIFTSNIGSQYVVDSFNKKEVPSGTRLMEIMSNYFRPEFLGRLTEICPFAPMTSEMVERILNIQLKGLYDSLEKQGITLQLTDAAKKQLAALGFAPQYGARPLAGVVRNNLRRPLSRKIISGEAGAGGTSLLKLDADENGNFLWNSATHVL</sequence>
<dbReference type="Pfam" id="PF17871">
    <property type="entry name" value="AAA_lid_9"/>
    <property type="match status" value="1"/>
</dbReference>
<reference evidence="8" key="1">
    <citation type="submission" date="2016-04" db="EMBL/GenBank/DDBJ databases">
        <authorList>
            <person name="Chen L."/>
            <person name="Zhuang W."/>
            <person name="Wang G."/>
        </authorList>
    </citation>
    <scope>NUCLEOTIDE SEQUENCE [LARGE SCALE GENOMIC DNA]</scope>
    <source>
        <strain evidence="8">17621</strain>
    </source>
</reference>
<dbReference type="SUPFAM" id="SSF81923">
    <property type="entry name" value="Double Clp-N motif"/>
    <property type="match status" value="1"/>
</dbReference>
<dbReference type="InterPro" id="IPR004176">
    <property type="entry name" value="Clp_R_N"/>
</dbReference>
<dbReference type="PANTHER" id="PTHR11638">
    <property type="entry name" value="ATP-DEPENDENT CLP PROTEASE"/>
    <property type="match status" value="1"/>
</dbReference>
<name>A0A1V9EEW4_9BACT</name>
<dbReference type="OrthoDB" id="9803641at2"/>
<comment type="caution">
    <text evidence="7">The sequence shown here is derived from an EMBL/GenBank/DDBJ whole genome shotgun (WGS) entry which is preliminary data.</text>
</comment>
<evidence type="ECO:0000256" key="4">
    <source>
        <dbReference type="ARBA" id="ARBA00023186"/>
    </source>
</evidence>
<dbReference type="Pfam" id="PF00004">
    <property type="entry name" value="AAA"/>
    <property type="match status" value="1"/>
</dbReference>
<dbReference type="InterPro" id="IPR027417">
    <property type="entry name" value="P-loop_NTPase"/>
</dbReference>
<gene>
    <name evidence="7" type="ORF">A4H97_10010</name>
</gene>
<dbReference type="GO" id="GO:0034605">
    <property type="term" value="P:cellular response to heat"/>
    <property type="evidence" value="ECO:0007669"/>
    <property type="project" value="TreeGrafter"/>
</dbReference>
<dbReference type="InterPro" id="IPR036628">
    <property type="entry name" value="Clp_N_dom_sf"/>
</dbReference>
<accession>A0A1V9EEW4</accession>
<feature type="domain" description="AAA+ ATPase" evidence="5">
    <location>
        <begin position="561"/>
        <end position="722"/>
    </location>
</feature>
<keyword evidence="2" id="KW-0547">Nucleotide-binding</keyword>
<evidence type="ECO:0000259" key="6">
    <source>
        <dbReference type="SMART" id="SM01086"/>
    </source>
</evidence>
<dbReference type="STRING" id="354355.SAMN05660816_03540"/>
<dbReference type="GO" id="GO:0005737">
    <property type="term" value="C:cytoplasm"/>
    <property type="evidence" value="ECO:0007669"/>
    <property type="project" value="TreeGrafter"/>
</dbReference>
<dbReference type="Pfam" id="PF07724">
    <property type="entry name" value="AAA_2"/>
    <property type="match status" value="1"/>
</dbReference>
<dbReference type="Proteomes" id="UP000192610">
    <property type="component" value="Unassembled WGS sequence"/>
</dbReference>
<dbReference type="Gene3D" id="1.10.1780.10">
    <property type="entry name" value="Clp, N-terminal domain"/>
    <property type="match status" value="1"/>
</dbReference>
<protein>
    <submittedName>
        <fullName evidence="7">Type VI secretion system ATPase ClpV</fullName>
    </submittedName>
</protein>
<dbReference type="RefSeq" id="WP_081202745.1">
    <property type="nucleotide sequence ID" value="NZ_FOCZ01000006.1"/>
</dbReference>
<keyword evidence="4" id="KW-0143">Chaperone</keyword>
<dbReference type="Pfam" id="PF02861">
    <property type="entry name" value="Clp_N"/>
    <property type="match status" value="1"/>
</dbReference>
<dbReference type="InterPro" id="IPR001270">
    <property type="entry name" value="ClpA/B"/>
</dbReference>
<dbReference type="PANTHER" id="PTHR11638:SF18">
    <property type="entry name" value="HEAT SHOCK PROTEIN 104"/>
    <property type="match status" value="1"/>
</dbReference>
<dbReference type="SMART" id="SM01086">
    <property type="entry name" value="ClpB_D2-small"/>
    <property type="match status" value="1"/>
</dbReference>
<dbReference type="GO" id="GO:0016887">
    <property type="term" value="F:ATP hydrolysis activity"/>
    <property type="evidence" value="ECO:0007669"/>
    <property type="project" value="InterPro"/>
</dbReference>
<dbReference type="FunFam" id="3.40.50.300:FF:000025">
    <property type="entry name" value="ATP-dependent Clp protease subunit"/>
    <property type="match status" value="1"/>
</dbReference>
<evidence type="ECO:0000313" key="7">
    <source>
        <dbReference type="EMBL" id="OQP44687.1"/>
    </source>
</evidence>
<feature type="domain" description="AAA+ ATPase" evidence="5">
    <location>
        <begin position="208"/>
        <end position="346"/>
    </location>
</feature>
<dbReference type="SUPFAM" id="SSF52540">
    <property type="entry name" value="P-loop containing nucleoside triphosphate hydrolases"/>
    <property type="match status" value="2"/>
</dbReference>
<dbReference type="InterPro" id="IPR019489">
    <property type="entry name" value="Clp_ATPase_C"/>
</dbReference>
<keyword evidence="8" id="KW-1185">Reference proteome</keyword>
<dbReference type="Pfam" id="PF10431">
    <property type="entry name" value="ClpB_D2-small"/>
    <property type="match status" value="1"/>
</dbReference>
<keyword evidence="1" id="KW-0677">Repeat</keyword>
<dbReference type="InterPro" id="IPR041546">
    <property type="entry name" value="ClpA/ClpB_AAA_lid"/>
</dbReference>
<dbReference type="Gene3D" id="1.10.8.60">
    <property type="match status" value="2"/>
</dbReference>
<dbReference type="CDD" id="cd00009">
    <property type="entry name" value="AAA"/>
    <property type="match status" value="1"/>
</dbReference>
<dbReference type="AlphaFoldDB" id="A0A1V9EEW4"/>
<organism evidence="7 8">
    <name type="scientific">Niastella yeongjuensis</name>
    <dbReference type="NCBI Taxonomy" id="354355"/>
    <lineage>
        <taxon>Bacteria</taxon>
        <taxon>Pseudomonadati</taxon>
        <taxon>Bacteroidota</taxon>
        <taxon>Chitinophagia</taxon>
        <taxon>Chitinophagales</taxon>
        <taxon>Chitinophagaceae</taxon>
        <taxon>Niastella</taxon>
    </lineage>
</organism>
<dbReference type="GO" id="GO:0005524">
    <property type="term" value="F:ATP binding"/>
    <property type="evidence" value="ECO:0007669"/>
    <property type="project" value="UniProtKB-KW"/>
</dbReference>
<evidence type="ECO:0000256" key="2">
    <source>
        <dbReference type="ARBA" id="ARBA00022741"/>
    </source>
</evidence>